<keyword evidence="5" id="KW-0378">Hydrolase</keyword>
<dbReference type="Proteomes" id="UP000239936">
    <property type="component" value="Unassembled WGS sequence"/>
</dbReference>
<gene>
    <name evidence="10" type="ORF">CXB77_03690</name>
</gene>
<evidence type="ECO:0000256" key="1">
    <source>
        <dbReference type="ARBA" id="ARBA00004651"/>
    </source>
</evidence>
<organism evidence="10 11">
    <name type="scientific">Chromatium okenii</name>
    <dbReference type="NCBI Taxonomy" id="61644"/>
    <lineage>
        <taxon>Bacteria</taxon>
        <taxon>Pseudomonadati</taxon>
        <taxon>Pseudomonadota</taxon>
        <taxon>Gammaproteobacteria</taxon>
        <taxon>Chromatiales</taxon>
        <taxon>Chromatiaceae</taxon>
        <taxon>Chromatium</taxon>
    </lineage>
</organism>
<name>A0A2S7XTQ7_9GAMM</name>
<evidence type="ECO:0000313" key="10">
    <source>
        <dbReference type="EMBL" id="PQJ97090.1"/>
    </source>
</evidence>
<feature type="transmembrane region" description="Helical" evidence="8">
    <location>
        <begin position="149"/>
        <end position="170"/>
    </location>
</feature>
<feature type="transmembrane region" description="Helical" evidence="8">
    <location>
        <begin position="76"/>
        <end position="95"/>
    </location>
</feature>
<dbReference type="InterPro" id="IPR019127">
    <property type="entry name" value="Exosortase"/>
</dbReference>
<dbReference type="GO" id="GO:0005886">
    <property type="term" value="C:plasma membrane"/>
    <property type="evidence" value="ECO:0007669"/>
    <property type="project" value="UniProtKB-SubCell"/>
</dbReference>
<feature type="transmembrane region" description="Helical" evidence="8">
    <location>
        <begin position="12"/>
        <end position="36"/>
    </location>
</feature>
<proteinExistence type="predicted"/>
<evidence type="ECO:0000256" key="2">
    <source>
        <dbReference type="ARBA" id="ARBA00022475"/>
    </source>
</evidence>
<keyword evidence="4 8" id="KW-0812">Transmembrane</keyword>
<dbReference type="InterPro" id="IPR013426">
    <property type="entry name" value="EpsH-like"/>
</dbReference>
<keyword evidence="6 8" id="KW-1133">Transmembrane helix</keyword>
<dbReference type="NCBIfam" id="TIGR02914">
    <property type="entry name" value="EpsI_fam"/>
    <property type="match status" value="1"/>
</dbReference>
<dbReference type="Pfam" id="PF11984">
    <property type="entry name" value="DUF3485"/>
    <property type="match status" value="1"/>
</dbReference>
<protein>
    <submittedName>
        <fullName evidence="10">Exosortase A</fullName>
    </submittedName>
</protein>
<evidence type="ECO:0000256" key="4">
    <source>
        <dbReference type="ARBA" id="ARBA00022692"/>
    </source>
</evidence>
<evidence type="ECO:0000256" key="7">
    <source>
        <dbReference type="ARBA" id="ARBA00023136"/>
    </source>
</evidence>
<dbReference type="InterPro" id="IPR014263">
    <property type="entry name" value="Methanolan_biosynth_EpsI"/>
</dbReference>
<dbReference type="OrthoDB" id="9797363at2"/>
<dbReference type="NCBIfam" id="TIGR03109">
    <property type="entry name" value="exosort_XrtA"/>
    <property type="match status" value="1"/>
</dbReference>
<dbReference type="RefSeq" id="WP_105072831.1">
    <property type="nucleotide sequence ID" value="NZ_PPGH01000018.1"/>
</dbReference>
<keyword evidence="2" id="KW-1003">Cell membrane</keyword>
<feature type="transmembrane region" description="Helical" evidence="8">
    <location>
        <begin position="42"/>
        <end position="64"/>
    </location>
</feature>
<dbReference type="NCBIfam" id="TIGR02602">
    <property type="entry name" value="8TM_EpsH"/>
    <property type="match status" value="1"/>
</dbReference>
<comment type="subcellular location">
    <subcellularLocation>
        <location evidence="1">Cell membrane</location>
        <topology evidence="1">Multi-pass membrane protein</topology>
    </subcellularLocation>
</comment>
<sequence>MNNTIKAVNYQSIAWIKLIELNLLLAILLTLLWSSYADIVHIWWRSQTFTHGFLVVPIAIYLIWRKRLEIKKITLKTEPLAIPLIALTGLTWLLARLTEVAVVEQFTAVALIPLIFWLTLGTAAARVLTFPLGFLIFAVPMGEALVDPLMQFTAAFTVMLLRLTGLPVFWDGTFFSIPSGDWSVVAACSGIRYLIASLFLGTLYAYINYRTLWRRLLFIILSGIVPIFANGFRAYLIVMIGHLSGMKLAVGVDHLIYGWVFFGVIMFLLSALGNLWMEPPLSATPNNTNLDSELPLTITAEPLKRSAALLVIGLISFAVWPLLDTWLQRPQSAPTDFAFTLPVGQDHWQPRTDAFTDWTPRYLDATLEMRRDFEDQTNTTAAPVGCYFAFYSNVQGELVNSENVMVSQNHPLWRMPSHRTIQVSIAGNDMTVIESRVHSDSQTLLVWNWHWIDGYVTANDYVAKIYQLFAIVTGHAYRQVGVVFYTTITDNKQDAAHQQLQRFANDMLPVINARLHEIP</sequence>
<evidence type="ECO:0000256" key="5">
    <source>
        <dbReference type="ARBA" id="ARBA00022801"/>
    </source>
</evidence>
<dbReference type="Pfam" id="PF09721">
    <property type="entry name" value="Exosortase_EpsH"/>
    <property type="match status" value="1"/>
</dbReference>
<evidence type="ECO:0000256" key="8">
    <source>
        <dbReference type="SAM" id="Phobius"/>
    </source>
</evidence>
<reference evidence="10 11" key="1">
    <citation type="submission" date="2018-01" db="EMBL/GenBank/DDBJ databases">
        <title>The complete genome sequence of Chromatium okenii LaCa, a purple sulfur bacterium with a turbulent life.</title>
        <authorList>
            <person name="Luedin S.M."/>
            <person name="Liechti N."/>
            <person name="Storelli N."/>
            <person name="Danza F."/>
            <person name="Wittwer M."/>
            <person name="Pothier J.F."/>
            <person name="Tonolla M.A."/>
        </authorList>
    </citation>
    <scope>NUCLEOTIDE SEQUENCE [LARGE SCALE GENOMIC DNA]</scope>
    <source>
        <strain evidence="10 11">LaCa</strain>
    </source>
</reference>
<evidence type="ECO:0000256" key="6">
    <source>
        <dbReference type="ARBA" id="ARBA00022989"/>
    </source>
</evidence>
<dbReference type="InterPro" id="IPR017540">
    <property type="entry name" value="Exosortase-1"/>
</dbReference>
<dbReference type="InterPro" id="IPR026392">
    <property type="entry name" value="Exo/Archaeosortase_dom"/>
</dbReference>
<dbReference type="NCBIfam" id="TIGR04178">
    <property type="entry name" value="exo_archaeo"/>
    <property type="match status" value="1"/>
</dbReference>
<feature type="transmembrane region" description="Helical" evidence="8">
    <location>
        <begin position="216"/>
        <end position="236"/>
    </location>
</feature>
<feature type="transmembrane region" description="Helical" evidence="8">
    <location>
        <begin position="182"/>
        <end position="204"/>
    </location>
</feature>
<keyword evidence="7 8" id="KW-0472">Membrane</keyword>
<evidence type="ECO:0000256" key="3">
    <source>
        <dbReference type="ARBA" id="ARBA00022670"/>
    </source>
</evidence>
<keyword evidence="3" id="KW-0645">Protease</keyword>
<evidence type="ECO:0000313" key="11">
    <source>
        <dbReference type="Proteomes" id="UP000239936"/>
    </source>
</evidence>
<dbReference type="GO" id="GO:0008233">
    <property type="term" value="F:peptidase activity"/>
    <property type="evidence" value="ECO:0007669"/>
    <property type="project" value="UniProtKB-KW"/>
</dbReference>
<keyword evidence="11" id="KW-1185">Reference proteome</keyword>
<feature type="domain" description="Methanolan biosynthesis EpsI" evidence="9">
    <location>
        <begin position="314"/>
        <end position="513"/>
    </location>
</feature>
<feature type="transmembrane region" description="Helical" evidence="8">
    <location>
        <begin position="306"/>
        <end position="323"/>
    </location>
</feature>
<evidence type="ECO:0000259" key="9">
    <source>
        <dbReference type="Pfam" id="PF11984"/>
    </source>
</evidence>
<dbReference type="EMBL" id="PPGH01000018">
    <property type="protein sequence ID" value="PQJ97090.1"/>
    <property type="molecule type" value="Genomic_DNA"/>
</dbReference>
<dbReference type="GO" id="GO:0006508">
    <property type="term" value="P:proteolysis"/>
    <property type="evidence" value="ECO:0007669"/>
    <property type="project" value="UniProtKB-KW"/>
</dbReference>
<feature type="transmembrane region" description="Helical" evidence="8">
    <location>
        <begin position="256"/>
        <end position="277"/>
    </location>
</feature>
<accession>A0A2S7XTQ7</accession>
<feature type="transmembrane region" description="Helical" evidence="8">
    <location>
        <begin position="115"/>
        <end position="137"/>
    </location>
</feature>
<comment type="caution">
    <text evidence="10">The sequence shown here is derived from an EMBL/GenBank/DDBJ whole genome shotgun (WGS) entry which is preliminary data.</text>
</comment>
<dbReference type="AlphaFoldDB" id="A0A2S7XTQ7"/>